<dbReference type="Proteomes" id="UP001153954">
    <property type="component" value="Unassembled WGS sequence"/>
</dbReference>
<gene>
    <name evidence="9" type="ORF">EEDITHA_LOCUS2372</name>
</gene>
<keyword evidence="4 7" id="KW-1133">Transmembrane helix</keyword>
<organism evidence="9 10">
    <name type="scientific">Euphydryas editha</name>
    <name type="common">Edith's checkerspot</name>
    <dbReference type="NCBI Taxonomy" id="104508"/>
    <lineage>
        <taxon>Eukaryota</taxon>
        <taxon>Metazoa</taxon>
        <taxon>Ecdysozoa</taxon>
        <taxon>Arthropoda</taxon>
        <taxon>Hexapoda</taxon>
        <taxon>Insecta</taxon>
        <taxon>Pterygota</taxon>
        <taxon>Neoptera</taxon>
        <taxon>Endopterygota</taxon>
        <taxon>Lepidoptera</taxon>
        <taxon>Glossata</taxon>
        <taxon>Ditrysia</taxon>
        <taxon>Papilionoidea</taxon>
        <taxon>Nymphalidae</taxon>
        <taxon>Nymphalinae</taxon>
        <taxon>Euphydryas</taxon>
    </lineage>
</organism>
<name>A0AAU9TJK7_EUPED</name>
<dbReference type="Pfam" id="PF07690">
    <property type="entry name" value="MFS_1"/>
    <property type="match status" value="1"/>
</dbReference>
<feature type="transmembrane region" description="Helical" evidence="7">
    <location>
        <begin position="57"/>
        <end position="83"/>
    </location>
</feature>
<dbReference type="PANTHER" id="PTHR23511:SF35">
    <property type="entry name" value="MAJOR FACILITATOR SUPERFAMILY (MFS) PROFILE DOMAIN-CONTAINING PROTEIN"/>
    <property type="match status" value="1"/>
</dbReference>
<dbReference type="InterPro" id="IPR020846">
    <property type="entry name" value="MFS_dom"/>
</dbReference>
<dbReference type="GO" id="GO:0022857">
    <property type="term" value="F:transmembrane transporter activity"/>
    <property type="evidence" value="ECO:0007669"/>
    <property type="project" value="InterPro"/>
</dbReference>
<evidence type="ECO:0000256" key="7">
    <source>
        <dbReference type="SAM" id="Phobius"/>
    </source>
</evidence>
<keyword evidence="2" id="KW-0813">Transport</keyword>
<evidence type="ECO:0000256" key="1">
    <source>
        <dbReference type="ARBA" id="ARBA00004141"/>
    </source>
</evidence>
<dbReference type="GO" id="GO:0016020">
    <property type="term" value="C:membrane"/>
    <property type="evidence" value="ECO:0007669"/>
    <property type="project" value="UniProtKB-SubCell"/>
</dbReference>
<evidence type="ECO:0000256" key="4">
    <source>
        <dbReference type="ARBA" id="ARBA00022989"/>
    </source>
</evidence>
<evidence type="ECO:0000256" key="2">
    <source>
        <dbReference type="ARBA" id="ARBA00022448"/>
    </source>
</evidence>
<feature type="transmembrane region" description="Helical" evidence="7">
    <location>
        <begin position="123"/>
        <end position="143"/>
    </location>
</feature>
<keyword evidence="10" id="KW-1185">Reference proteome</keyword>
<dbReference type="AlphaFoldDB" id="A0AAU9TJK7"/>
<keyword evidence="5 7" id="KW-0472">Membrane</keyword>
<sequence>MLPNNGDLNKSSEVKTIEANKKNKLQEVQDAEKNVEKIDASFEVAFNITGHGKFNHLVLLTCGLIMLNVSMESVGMSYVITAAECELGLTSEHKGLVNAAAFIGIISTSFLWGYLGDRCGRRAVMLPAMVLSAFFSVASSFSTNVWMLLILRFFTGCLVSASSATVYAYLGEMHTGSRRAAAIAWGSAFISFSFMILPGL</sequence>
<evidence type="ECO:0000259" key="8">
    <source>
        <dbReference type="PROSITE" id="PS50850"/>
    </source>
</evidence>
<dbReference type="PROSITE" id="PS50850">
    <property type="entry name" value="MFS"/>
    <property type="match status" value="1"/>
</dbReference>
<evidence type="ECO:0000313" key="9">
    <source>
        <dbReference type="EMBL" id="CAH2085941.1"/>
    </source>
</evidence>
<keyword evidence="6" id="KW-0175">Coiled coil</keyword>
<evidence type="ECO:0000256" key="3">
    <source>
        <dbReference type="ARBA" id="ARBA00022692"/>
    </source>
</evidence>
<feature type="transmembrane region" description="Helical" evidence="7">
    <location>
        <begin position="182"/>
        <end position="199"/>
    </location>
</feature>
<dbReference type="InterPro" id="IPR036259">
    <property type="entry name" value="MFS_trans_sf"/>
</dbReference>
<dbReference type="PANTHER" id="PTHR23511">
    <property type="entry name" value="SYNAPTIC VESICLE GLYCOPROTEIN 2"/>
    <property type="match status" value="1"/>
</dbReference>
<reference evidence="9" key="1">
    <citation type="submission" date="2022-03" db="EMBL/GenBank/DDBJ databases">
        <authorList>
            <person name="Tunstrom K."/>
        </authorList>
    </citation>
    <scope>NUCLEOTIDE SEQUENCE</scope>
</reference>
<proteinExistence type="predicted"/>
<comment type="subcellular location">
    <subcellularLocation>
        <location evidence="1">Membrane</location>
        <topology evidence="1">Multi-pass membrane protein</topology>
    </subcellularLocation>
</comment>
<evidence type="ECO:0000313" key="10">
    <source>
        <dbReference type="Proteomes" id="UP001153954"/>
    </source>
</evidence>
<accession>A0AAU9TJK7</accession>
<evidence type="ECO:0000256" key="6">
    <source>
        <dbReference type="SAM" id="Coils"/>
    </source>
</evidence>
<protein>
    <recommendedName>
        <fullName evidence="8">Major facilitator superfamily (MFS) profile domain-containing protein</fullName>
    </recommendedName>
</protein>
<evidence type="ECO:0000256" key="5">
    <source>
        <dbReference type="ARBA" id="ARBA00023136"/>
    </source>
</evidence>
<dbReference type="Gene3D" id="1.20.1250.20">
    <property type="entry name" value="MFS general substrate transporter like domains"/>
    <property type="match status" value="1"/>
</dbReference>
<feature type="domain" description="Major facilitator superfamily (MFS) profile" evidence="8">
    <location>
        <begin position="56"/>
        <end position="200"/>
    </location>
</feature>
<feature type="transmembrane region" description="Helical" evidence="7">
    <location>
        <begin position="149"/>
        <end position="170"/>
    </location>
</feature>
<comment type="caution">
    <text evidence="9">The sequence shown here is derived from an EMBL/GenBank/DDBJ whole genome shotgun (WGS) entry which is preliminary data.</text>
</comment>
<keyword evidence="3 7" id="KW-0812">Transmembrane</keyword>
<feature type="transmembrane region" description="Helical" evidence="7">
    <location>
        <begin position="95"/>
        <end position="116"/>
    </location>
</feature>
<dbReference type="EMBL" id="CAKOGL010000004">
    <property type="protein sequence ID" value="CAH2085941.1"/>
    <property type="molecule type" value="Genomic_DNA"/>
</dbReference>
<dbReference type="InterPro" id="IPR011701">
    <property type="entry name" value="MFS"/>
</dbReference>
<dbReference type="SUPFAM" id="SSF103473">
    <property type="entry name" value="MFS general substrate transporter"/>
    <property type="match status" value="1"/>
</dbReference>
<feature type="coiled-coil region" evidence="6">
    <location>
        <begin position="14"/>
        <end position="41"/>
    </location>
</feature>